<accession>A0A1Y2EUN9</accession>
<dbReference type="EMBL" id="MCGR01000039">
    <property type="protein sequence ID" value="ORY74984.1"/>
    <property type="molecule type" value="Genomic_DNA"/>
</dbReference>
<dbReference type="AlphaFoldDB" id="A0A1Y2EUN9"/>
<sequence length="169" mass="18961">MTVVNQMEGHAPQMFNVHLQFAPLKPTKWILTDKNWTTRGLVRKGFECSASSSKSDNIKKITYPSPTFSFPPTLHAEILTRQVEQVMLRELARDQGLRNLEQVWDVETPGLAYAGDGVGVSRCEVPLWAFLDNSNTIVTLHLFVDHFSWLFYGGATTESWSAGCTAVID</sequence>
<gene>
    <name evidence="1" type="ORF">BCR35DRAFT_333188</name>
</gene>
<keyword evidence="2" id="KW-1185">Reference proteome</keyword>
<proteinExistence type="predicted"/>
<dbReference type="InParanoid" id="A0A1Y2EUN9"/>
<evidence type="ECO:0000313" key="2">
    <source>
        <dbReference type="Proteomes" id="UP000193467"/>
    </source>
</evidence>
<comment type="caution">
    <text evidence="1">The sequence shown here is derived from an EMBL/GenBank/DDBJ whole genome shotgun (WGS) entry which is preliminary data.</text>
</comment>
<name>A0A1Y2EUN9_9BASI</name>
<dbReference type="Proteomes" id="UP000193467">
    <property type="component" value="Unassembled WGS sequence"/>
</dbReference>
<organism evidence="1 2">
    <name type="scientific">Leucosporidium creatinivorum</name>
    <dbReference type="NCBI Taxonomy" id="106004"/>
    <lineage>
        <taxon>Eukaryota</taxon>
        <taxon>Fungi</taxon>
        <taxon>Dikarya</taxon>
        <taxon>Basidiomycota</taxon>
        <taxon>Pucciniomycotina</taxon>
        <taxon>Microbotryomycetes</taxon>
        <taxon>Leucosporidiales</taxon>
        <taxon>Leucosporidium</taxon>
    </lineage>
</organism>
<protein>
    <submittedName>
        <fullName evidence="1">Uncharacterized protein</fullName>
    </submittedName>
</protein>
<reference evidence="1 2" key="1">
    <citation type="submission" date="2016-07" db="EMBL/GenBank/DDBJ databases">
        <title>Pervasive Adenine N6-methylation of Active Genes in Fungi.</title>
        <authorList>
            <consortium name="DOE Joint Genome Institute"/>
            <person name="Mondo S.J."/>
            <person name="Dannebaum R.O."/>
            <person name="Kuo R.C."/>
            <person name="Labutti K."/>
            <person name="Haridas S."/>
            <person name="Kuo A."/>
            <person name="Salamov A."/>
            <person name="Ahrendt S.R."/>
            <person name="Lipzen A."/>
            <person name="Sullivan W."/>
            <person name="Andreopoulos W.B."/>
            <person name="Clum A."/>
            <person name="Lindquist E."/>
            <person name="Daum C."/>
            <person name="Ramamoorthy G.K."/>
            <person name="Gryganskyi A."/>
            <person name="Culley D."/>
            <person name="Magnuson J.K."/>
            <person name="James T.Y."/>
            <person name="O'Malley M.A."/>
            <person name="Stajich J.E."/>
            <person name="Spatafora J.W."/>
            <person name="Visel A."/>
            <person name="Grigoriev I.V."/>
        </authorList>
    </citation>
    <scope>NUCLEOTIDE SEQUENCE [LARGE SCALE GENOMIC DNA]</scope>
    <source>
        <strain evidence="1 2">62-1032</strain>
    </source>
</reference>
<evidence type="ECO:0000313" key="1">
    <source>
        <dbReference type="EMBL" id="ORY74984.1"/>
    </source>
</evidence>